<dbReference type="CDD" id="cd03887">
    <property type="entry name" value="M20_Acy1L2"/>
    <property type="match status" value="1"/>
</dbReference>
<dbReference type="InterPro" id="IPR011650">
    <property type="entry name" value="Peptidase_M20_dimer"/>
</dbReference>
<dbReference type="GO" id="GO:0016805">
    <property type="term" value="F:dipeptidase activity"/>
    <property type="evidence" value="ECO:0007669"/>
    <property type="project" value="InterPro"/>
</dbReference>
<dbReference type="EMBL" id="UINC01001261">
    <property type="protein sequence ID" value="SUZ75946.1"/>
    <property type="molecule type" value="Genomic_DNA"/>
</dbReference>
<organism evidence="2">
    <name type="scientific">marine metagenome</name>
    <dbReference type="NCBI Taxonomy" id="408172"/>
    <lineage>
        <taxon>unclassified sequences</taxon>
        <taxon>metagenomes</taxon>
        <taxon>ecological metagenomes</taxon>
    </lineage>
</organism>
<evidence type="ECO:0000313" key="2">
    <source>
        <dbReference type="EMBL" id="SUZ75946.1"/>
    </source>
</evidence>
<proteinExistence type="predicted"/>
<dbReference type="PANTHER" id="PTHR30575:SF0">
    <property type="entry name" value="XAA-ARG DIPEPTIDASE"/>
    <property type="match status" value="1"/>
</dbReference>
<dbReference type="GO" id="GO:0005737">
    <property type="term" value="C:cytoplasm"/>
    <property type="evidence" value="ECO:0007669"/>
    <property type="project" value="TreeGrafter"/>
</dbReference>
<dbReference type="SUPFAM" id="SSF53187">
    <property type="entry name" value="Zn-dependent exopeptidases"/>
    <property type="match status" value="1"/>
</dbReference>
<dbReference type="Gene3D" id="3.30.70.360">
    <property type="match status" value="1"/>
</dbReference>
<dbReference type="NCBIfam" id="TIGR01891">
    <property type="entry name" value="amidohydrolases"/>
    <property type="match status" value="1"/>
</dbReference>
<dbReference type="InterPro" id="IPR017439">
    <property type="entry name" value="Amidohydrolase"/>
</dbReference>
<dbReference type="PIRSF" id="PIRSF037226">
    <property type="entry name" value="Amidohydrolase_ACY1L2_prd"/>
    <property type="match status" value="1"/>
</dbReference>
<feature type="domain" description="Peptidase M20 dimerisation" evidence="1">
    <location>
        <begin position="169"/>
        <end position="262"/>
    </location>
</feature>
<dbReference type="InterPro" id="IPR002933">
    <property type="entry name" value="Peptidase_M20"/>
</dbReference>
<dbReference type="InterPro" id="IPR052030">
    <property type="entry name" value="Peptidase_M20/M20A_hydrolases"/>
</dbReference>
<protein>
    <recommendedName>
        <fullName evidence="1">Peptidase M20 dimerisation domain-containing protein</fullName>
    </recommendedName>
</protein>
<name>A0A381Q9F7_9ZZZZ</name>
<reference evidence="2" key="1">
    <citation type="submission" date="2018-05" db="EMBL/GenBank/DDBJ databases">
        <authorList>
            <person name="Lanie J.A."/>
            <person name="Ng W.-L."/>
            <person name="Kazmierczak K.M."/>
            <person name="Andrzejewski T.M."/>
            <person name="Davidsen T.M."/>
            <person name="Wayne K.J."/>
            <person name="Tettelin H."/>
            <person name="Glass J.I."/>
            <person name="Rusch D."/>
            <person name="Podicherti R."/>
            <person name="Tsui H.-C.T."/>
            <person name="Winkler M.E."/>
        </authorList>
    </citation>
    <scope>NUCLEOTIDE SEQUENCE</scope>
</reference>
<dbReference type="GO" id="GO:0071713">
    <property type="term" value="F:para-aminobenzoyl-glutamate hydrolase activity"/>
    <property type="evidence" value="ECO:0007669"/>
    <property type="project" value="TreeGrafter"/>
</dbReference>
<gene>
    <name evidence="2" type="ORF">METZ01_LOCUS28800</name>
</gene>
<dbReference type="FunFam" id="3.30.70.360:FF:000004">
    <property type="entry name" value="Peptidase M20 domain-containing protein 2"/>
    <property type="match status" value="1"/>
</dbReference>
<dbReference type="Gene3D" id="3.40.630.10">
    <property type="entry name" value="Zn peptidases"/>
    <property type="match status" value="1"/>
</dbReference>
<sequence>MTLNAKEIVISDNTAAADAIVDLSHRVWDTPEIAFEEYETAEMTSRILADAGFEVETEITDLPTAWSATYGSGELNVTICAELDALPDIGHACGHNVIAAAGVGAGLALQRVADDLGITVRVLGTPAEEQGGGKILMLERGAFDGTHMAMMVHPSPNEGDRFPTLAISQCDFHFHGRTAHASVTPHLGVNAADAITIAQVAIGLLRQHLDPEDQVHGIVTKGGEAANIVPGNASARYFYRSVDLEALSRLEPRIRACFEAGAAATGATLEVESLGPPYSEFTHDLDLVDKYRKNAESLGRSFDQTPRKGAGSTDMANVSLLMPTIHPMLGLDSGSAVNHQPEFAAYCRTPVADEAAVHGALAMALTAVDAATDEGTRERLLRHDTSYSDIPKYPWSF</sequence>
<dbReference type="SUPFAM" id="SSF55031">
    <property type="entry name" value="Bacterial exopeptidase dimerisation domain"/>
    <property type="match status" value="1"/>
</dbReference>
<dbReference type="PANTHER" id="PTHR30575">
    <property type="entry name" value="PEPTIDASE M20"/>
    <property type="match status" value="1"/>
</dbReference>
<accession>A0A381Q9F7</accession>
<dbReference type="GO" id="GO:0046657">
    <property type="term" value="P:folic acid catabolic process"/>
    <property type="evidence" value="ECO:0007669"/>
    <property type="project" value="TreeGrafter"/>
</dbReference>
<dbReference type="Pfam" id="PF07687">
    <property type="entry name" value="M20_dimer"/>
    <property type="match status" value="1"/>
</dbReference>
<dbReference type="Pfam" id="PF01546">
    <property type="entry name" value="Peptidase_M20"/>
    <property type="match status" value="1"/>
</dbReference>
<dbReference type="InterPro" id="IPR036264">
    <property type="entry name" value="Bact_exopeptidase_dim_dom"/>
</dbReference>
<dbReference type="AlphaFoldDB" id="A0A381Q9F7"/>
<dbReference type="InterPro" id="IPR017144">
    <property type="entry name" value="Xaa-Arg_dipeptidase"/>
</dbReference>
<evidence type="ECO:0000259" key="1">
    <source>
        <dbReference type="Pfam" id="PF07687"/>
    </source>
</evidence>